<reference evidence="3" key="1">
    <citation type="submission" date="2018-06" db="EMBL/GenBank/DDBJ databases">
        <authorList>
            <person name="Zhirakovskaya E."/>
        </authorList>
    </citation>
    <scope>NUCLEOTIDE SEQUENCE</scope>
</reference>
<sequence>MLFTVKNIMKNWLTNKWAFIRYSTTRGWWVHARYWWYTSKRERIVVVSIIIVVSVVVGISAHFSVNLEQQRKQLFCLAMNIYHEARGEPTAGKYAVAEVTLNRVSSKHYPNSICRVVHQKGWDKIRKRYVSAFSWTELDFTVNVNSKAWRESMIIAEQSYSKETKPRVNGALFYHANYIKPSWARKKKVKARIGKHIFY</sequence>
<proteinExistence type="predicted"/>
<feature type="transmembrane region" description="Helical" evidence="1">
    <location>
        <begin position="44"/>
        <end position="65"/>
    </location>
</feature>
<evidence type="ECO:0000313" key="3">
    <source>
        <dbReference type="EMBL" id="VAW94383.1"/>
    </source>
</evidence>
<protein>
    <recommendedName>
        <fullName evidence="2">Cell wall hydrolase SleB domain-containing protein</fullName>
    </recommendedName>
</protein>
<dbReference type="GO" id="GO:0016787">
    <property type="term" value="F:hydrolase activity"/>
    <property type="evidence" value="ECO:0007669"/>
    <property type="project" value="InterPro"/>
</dbReference>
<dbReference type="AlphaFoldDB" id="A0A3B1A2M7"/>
<gene>
    <name evidence="3" type="ORF">MNBD_GAMMA21-793</name>
</gene>
<keyword evidence="1" id="KW-0812">Transmembrane</keyword>
<dbReference type="InterPro" id="IPR042047">
    <property type="entry name" value="SleB_dom1"/>
</dbReference>
<keyword evidence="1" id="KW-1133">Transmembrane helix</keyword>
<accession>A0A3B1A2M7</accession>
<feature type="domain" description="Cell wall hydrolase SleB" evidence="2">
    <location>
        <begin position="87"/>
        <end position="199"/>
    </location>
</feature>
<keyword evidence="1" id="KW-0472">Membrane</keyword>
<organism evidence="3">
    <name type="scientific">hydrothermal vent metagenome</name>
    <dbReference type="NCBI Taxonomy" id="652676"/>
    <lineage>
        <taxon>unclassified sequences</taxon>
        <taxon>metagenomes</taxon>
        <taxon>ecological metagenomes</taxon>
    </lineage>
</organism>
<dbReference type="InterPro" id="IPR011105">
    <property type="entry name" value="Cell_wall_hydrolase_SleB"/>
</dbReference>
<dbReference type="Gene3D" id="1.10.10.2520">
    <property type="entry name" value="Cell wall hydrolase SleB, domain 1"/>
    <property type="match status" value="1"/>
</dbReference>
<dbReference type="Pfam" id="PF07486">
    <property type="entry name" value="Hydrolase_2"/>
    <property type="match status" value="1"/>
</dbReference>
<evidence type="ECO:0000256" key="1">
    <source>
        <dbReference type="SAM" id="Phobius"/>
    </source>
</evidence>
<dbReference type="EMBL" id="UOFR01000026">
    <property type="protein sequence ID" value="VAW94383.1"/>
    <property type="molecule type" value="Genomic_DNA"/>
</dbReference>
<evidence type="ECO:0000259" key="2">
    <source>
        <dbReference type="Pfam" id="PF07486"/>
    </source>
</evidence>
<name>A0A3B1A2M7_9ZZZZ</name>